<evidence type="ECO:0000313" key="7">
    <source>
        <dbReference type="EMBL" id="MDG6194407.1"/>
    </source>
</evidence>
<organism evidence="7 8">
    <name type="scientific">Lactococcus formosensis</name>
    <dbReference type="NCBI Taxonomy" id="1281486"/>
    <lineage>
        <taxon>Bacteria</taxon>
        <taxon>Bacillati</taxon>
        <taxon>Bacillota</taxon>
        <taxon>Bacilli</taxon>
        <taxon>Lactobacillales</taxon>
        <taxon>Streptococcaceae</taxon>
        <taxon>Lactococcus</taxon>
    </lineage>
</organism>
<feature type="transmembrane region" description="Helical" evidence="6">
    <location>
        <begin position="374"/>
        <end position="392"/>
    </location>
</feature>
<feature type="transmembrane region" description="Helical" evidence="6">
    <location>
        <begin position="7"/>
        <end position="27"/>
    </location>
</feature>
<comment type="caution">
    <text evidence="7">The sequence shown here is derived from an EMBL/GenBank/DDBJ whole genome shotgun (WGS) entry which is preliminary data.</text>
</comment>
<protein>
    <submittedName>
        <fullName evidence="7">Sugar isomerase</fullName>
    </submittedName>
</protein>
<feature type="transmembrane region" description="Helical" evidence="6">
    <location>
        <begin position="398"/>
        <end position="416"/>
    </location>
</feature>
<sequence>MRGKRLFYNTISSLLFQVTTIICGFILPRLILNLFGSEVNGLVNSIAQFLGVISFLELGVGAVVESALYKPLAEKNQEDVSKIISSANKFFTRLGQILLIYVIVLVIVYPQFAGKNFGFIYTATLIVAISISSFAQYFFGIVNRLLLTADQRGYIQYNAQTLAVVCNTAACFILIRVGCSIQIVKLTTSLIYLLQPFFIYLYVRHHYSVDKKIKYTKEPITQKWNGIAQHVAAVILDGTDTIVLTLFATLSDVSIYSVYFLVVKGVKQLFMSMTNGITSLIGELWAKQELEELNKTFSWTEWVIHTGTTFVFGLTAILIVPFVRVYTLGIHDANYIQPLFAALIVVANAGYCLRLPYNIIIIAAGHYKQTQNNYIIAAILNIVVSVVTVKAWGLIGVAIGTLVAMGYQTVWMVVYDSRNLIKWPLRNFAKQIFVDGLTAIIGFFATRMIVMPEATYIELVFLAVKMAIIWIVIVGVLNMVFYRDKMQSMIHKICAKVKRG</sequence>
<feature type="transmembrane region" description="Helical" evidence="6">
    <location>
        <begin position="302"/>
        <end position="323"/>
    </location>
</feature>
<feature type="transmembrane region" description="Helical" evidence="6">
    <location>
        <begin position="154"/>
        <end position="175"/>
    </location>
</feature>
<evidence type="ECO:0000256" key="3">
    <source>
        <dbReference type="ARBA" id="ARBA00022692"/>
    </source>
</evidence>
<keyword evidence="5 6" id="KW-0472">Membrane</keyword>
<feature type="transmembrane region" description="Helical" evidence="6">
    <location>
        <begin position="428"/>
        <end position="450"/>
    </location>
</feature>
<proteinExistence type="predicted"/>
<comment type="subcellular location">
    <subcellularLocation>
        <location evidence="1">Cell membrane</location>
        <topology evidence="1">Multi-pass membrane protein</topology>
    </subcellularLocation>
</comment>
<evidence type="ECO:0000256" key="2">
    <source>
        <dbReference type="ARBA" id="ARBA00022475"/>
    </source>
</evidence>
<dbReference type="PANTHER" id="PTHR30250:SF26">
    <property type="entry name" value="PSMA PROTEIN"/>
    <property type="match status" value="1"/>
</dbReference>
<keyword evidence="7" id="KW-0413">Isomerase</keyword>
<feature type="transmembrane region" description="Helical" evidence="6">
    <location>
        <begin position="335"/>
        <end position="353"/>
    </location>
</feature>
<gene>
    <name evidence="7" type="ORF">NF708_10485</name>
</gene>
<keyword evidence="3 6" id="KW-0812">Transmembrane</keyword>
<keyword evidence="4 6" id="KW-1133">Transmembrane helix</keyword>
<dbReference type="Proteomes" id="UP001153203">
    <property type="component" value="Unassembled WGS sequence"/>
</dbReference>
<evidence type="ECO:0000313" key="8">
    <source>
        <dbReference type="Proteomes" id="UP001153203"/>
    </source>
</evidence>
<dbReference type="GO" id="GO:0005886">
    <property type="term" value="C:plasma membrane"/>
    <property type="evidence" value="ECO:0007669"/>
    <property type="project" value="UniProtKB-SubCell"/>
</dbReference>
<accession>A0A9X4PA81</accession>
<dbReference type="AlphaFoldDB" id="A0A9X4PA81"/>
<feature type="transmembrane region" description="Helical" evidence="6">
    <location>
        <begin position="456"/>
        <end position="482"/>
    </location>
</feature>
<name>A0A9X4PA81_9LACT</name>
<evidence type="ECO:0000256" key="1">
    <source>
        <dbReference type="ARBA" id="ARBA00004651"/>
    </source>
</evidence>
<dbReference type="InterPro" id="IPR050833">
    <property type="entry name" value="Poly_Biosynth_Transport"/>
</dbReference>
<keyword evidence="2" id="KW-1003">Cell membrane</keyword>
<dbReference type="PANTHER" id="PTHR30250">
    <property type="entry name" value="PST FAMILY PREDICTED COLANIC ACID TRANSPORTER"/>
    <property type="match status" value="1"/>
</dbReference>
<feature type="transmembrane region" description="Helical" evidence="6">
    <location>
        <begin position="90"/>
        <end position="112"/>
    </location>
</feature>
<evidence type="ECO:0000256" key="5">
    <source>
        <dbReference type="ARBA" id="ARBA00023136"/>
    </source>
</evidence>
<feature type="transmembrane region" description="Helical" evidence="6">
    <location>
        <begin position="118"/>
        <end position="142"/>
    </location>
</feature>
<dbReference type="RefSeq" id="WP_279363732.1">
    <property type="nucleotide sequence ID" value="NZ_JAMWFS010000017.1"/>
</dbReference>
<reference evidence="7" key="1">
    <citation type="submission" date="2022-06" db="EMBL/GenBank/DDBJ databases">
        <title>Lactococcus from bovine mastitis in China.</title>
        <authorList>
            <person name="Lin Y."/>
            <person name="Han B."/>
        </authorList>
    </citation>
    <scope>NUCLEOTIDE SEQUENCE</scope>
    <source>
        <strain evidence="7">Hebei-B-39</strain>
    </source>
</reference>
<dbReference type="EMBL" id="JAMWGI010000009">
    <property type="protein sequence ID" value="MDG6194407.1"/>
    <property type="molecule type" value="Genomic_DNA"/>
</dbReference>
<dbReference type="GO" id="GO:0016853">
    <property type="term" value="F:isomerase activity"/>
    <property type="evidence" value="ECO:0007669"/>
    <property type="project" value="UniProtKB-KW"/>
</dbReference>
<evidence type="ECO:0000256" key="6">
    <source>
        <dbReference type="SAM" id="Phobius"/>
    </source>
</evidence>
<feature type="transmembrane region" description="Helical" evidence="6">
    <location>
        <begin position="47"/>
        <end position="69"/>
    </location>
</feature>
<evidence type="ECO:0000256" key="4">
    <source>
        <dbReference type="ARBA" id="ARBA00022989"/>
    </source>
</evidence>